<name>A0A933VUB5_RHOPL</name>
<evidence type="ECO:0000256" key="1">
    <source>
        <dbReference type="SAM" id="SignalP"/>
    </source>
</evidence>
<sequence>MTIVGLGVAWTAPAAAASFTVSSGTDTASKTVTGTDTGTISSGATLGVTGTAITFTGPATGVVINNSGTITATNRGIDTSGANPPRSLTLNNFAGALISTVDDAFRLNTSIGNGTVVINNSGIIVSNTGQVFDFASNSSATGTVQITNNAGGIIRALGNDAIRPGSGATVINNSGLIEATGRGINLSVSNLGTVTSFQVINSAGGVIQSADDAVRVTATTLTTTASFTVDNAGTIWSTGTGQAIDFNDITSGTVSIINRATGVIRSAGADAIRPGEGATVTNYGLIYSDGAIGSSNDGIDWQGHSGTVINKTGGTISGFRHGITTDANVTVTNEAGATIIGRNGSGVGSDGTGTVVNYGRITGAYNGSGTGDGDGVDVDFAATITNYGIIEGTGAGGYDSGGRLNNSEGLSIGGGTIINYGTISGASYGIVVNNDSNVDGTRSGVAATTLTNYAGGTIVGLNGFAIRLENKTGTAADNDSIVNYGTIIGNGAIPDPNGVVLLQSGAVDTNSVGKLDGVTYTGTGSARFIRGDGSAIQMGEGADVLTNYGSIIGNNGRAVNMEGGNDTVNIMPTSRIIGLVNGGAGTDTLNYYKIGLTEAKRAALASGQTVNIGGTLYTSFEAVNAFAPSFSAFANAANPGSAGPAWLFDNLSNSVAASPDALALINQVANASDVGAALAQLSPASYQALGRMTMSSTFQTSSLIDQRLMHGRFGFGGTDLGGAGAALAMADAGMLGAAGSTMERTLASLGSWNTRDALTASGWGSNADALAYAPVTKAPPLRAALDPDHGVFIASSLSSSREGARADSSATRATTANVVAGADWRLSETWLAGVFGGYALTNGDLDTLGSTTKISTRTVGGYGSYRAASWYANLIGLYGWDGYDNRRVALGAANSSRFDGSHYTLRGAVGTDLRMFGGFVVTPEVSLQYTRMSTDGFTESGGITALSVGSDRSESLRSSVGTRIARDLQTGNGVLTPELRLTWLHEFRDGVRGIDANFVEPTLPGVFTTFTGQGIRDRGVVGTGVTGRFGPNALVSLGYDAIVGSSDAVTHLVSGRLKVAF</sequence>
<dbReference type="Pfam" id="PF03797">
    <property type="entry name" value="Autotransporter"/>
    <property type="match status" value="1"/>
</dbReference>
<dbReference type="Gene3D" id="2.40.128.130">
    <property type="entry name" value="Autotransporter beta-domain"/>
    <property type="match status" value="1"/>
</dbReference>
<evidence type="ECO:0000313" key="3">
    <source>
        <dbReference type="EMBL" id="MBI5128542.1"/>
    </source>
</evidence>
<dbReference type="Proteomes" id="UP000782519">
    <property type="component" value="Unassembled WGS sequence"/>
</dbReference>
<dbReference type="InterPro" id="IPR005546">
    <property type="entry name" value="Autotransporte_beta"/>
</dbReference>
<evidence type="ECO:0000259" key="2">
    <source>
        <dbReference type="PROSITE" id="PS51208"/>
    </source>
</evidence>
<comment type="caution">
    <text evidence="3">The sequence shown here is derived from an EMBL/GenBank/DDBJ whole genome shotgun (WGS) entry which is preliminary data.</text>
</comment>
<proteinExistence type="predicted"/>
<keyword evidence="1" id="KW-0732">Signal</keyword>
<accession>A0A933VUB5</accession>
<dbReference type="AlphaFoldDB" id="A0A933VUB5"/>
<feature type="chain" id="PRO_5037461229" evidence="1">
    <location>
        <begin position="17"/>
        <end position="1061"/>
    </location>
</feature>
<protein>
    <submittedName>
        <fullName evidence="3">Autotransporter domain-containing protein</fullName>
    </submittedName>
</protein>
<reference evidence="3" key="1">
    <citation type="submission" date="2020-07" db="EMBL/GenBank/DDBJ databases">
        <title>Huge and variable diversity of episymbiotic CPR bacteria and DPANN archaea in groundwater ecosystems.</title>
        <authorList>
            <person name="He C.Y."/>
            <person name="Keren R."/>
            <person name="Whittaker M."/>
            <person name="Farag I.F."/>
            <person name="Doudna J."/>
            <person name="Cate J.H.D."/>
            <person name="Banfield J.F."/>
        </authorList>
    </citation>
    <scope>NUCLEOTIDE SEQUENCE</scope>
    <source>
        <strain evidence="3">NC_groundwater_1818_Pr3_B-0.1um_66_35</strain>
    </source>
</reference>
<dbReference type="InterPro" id="IPR036709">
    <property type="entry name" value="Autotransporte_beta_dom_sf"/>
</dbReference>
<gene>
    <name evidence="3" type="ORF">HZA66_03800</name>
</gene>
<dbReference type="PROSITE" id="PS51208">
    <property type="entry name" value="AUTOTRANSPORTER"/>
    <property type="match status" value="1"/>
</dbReference>
<dbReference type="EMBL" id="JACRJB010000010">
    <property type="protein sequence ID" value="MBI5128542.1"/>
    <property type="molecule type" value="Genomic_DNA"/>
</dbReference>
<dbReference type="SMART" id="SM00869">
    <property type="entry name" value="Autotransporter"/>
    <property type="match status" value="1"/>
</dbReference>
<dbReference type="SUPFAM" id="SSF103515">
    <property type="entry name" value="Autotransporter"/>
    <property type="match status" value="1"/>
</dbReference>
<feature type="domain" description="Autotransporter" evidence="2">
    <location>
        <begin position="784"/>
        <end position="1061"/>
    </location>
</feature>
<evidence type="ECO:0000313" key="4">
    <source>
        <dbReference type="Proteomes" id="UP000782519"/>
    </source>
</evidence>
<feature type="signal peptide" evidence="1">
    <location>
        <begin position="1"/>
        <end position="16"/>
    </location>
</feature>
<organism evidence="3 4">
    <name type="scientific">Rhodopseudomonas palustris</name>
    <dbReference type="NCBI Taxonomy" id="1076"/>
    <lineage>
        <taxon>Bacteria</taxon>
        <taxon>Pseudomonadati</taxon>
        <taxon>Pseudomonadota</taxon>
        <taxon>Alphaproteobacteria</taxon>
        <taxon>Hyphomicrobiales</taxon>
        <taxon>Nitrobacteraceae</taxon>
        <taxon>Rhodopseudomonas</taxon>
    </lineage>
</organism>